<comment type="catalytic activity">
    <reaction evidence="1">
        <text>ATP + protein L-histidine = ADP + protein N-phospho-L-histidine.</text>
        <dbReference type="EC" id="2.7.13.3"/>
    </reaction>
</comment>
<dbReference type="PANTHER" id="PTHR45528:SF1">
    <property type="entry name" value="SENSOR HISTIDINE KINASE CPXA"/>
    <property type="match status" value="1"/>
</dbReference>
<evidence type="ECO:0000256" key="2">
    <source>
        <dbReference type="ARBA" id="ARBA00004651"/>
    </source>
</evidence>
<reference evidence="17 18" key="1">
    <citation type="submission" date="2020-03" db="EMBL/GenBank/DDBJ databases">
        <title>Vagococcus sp. nov., isolated from beetles.</title>
        <authorList>
            <person name="Hyun D.-W."/>
            <person name="Bae J.-W."/>
        </authorList>
    </citation>
    <scope>NUCLEOTIDE SEQUENCE [LARGE SCALE GENOMIC DNA]</scope>
    <source>
        <strain evidence="17 18">HDW17B</strain>
    </source>
</reference>
<dbReference type="GO" id="GO:0000155">
    <property type="term" value="F:phosphorelay sensor kinase activity"/>
    <property type="evidence" value="ECO:0007669"/>
    <property type="project" value="InterPro"/>
</dbReference>
<evidence type="ECO:0000256" key="3">
    <source>
        <dbReference type="ARBA" id="ARBA00012438"/>
    </source>
</evidence>
<dbReference type="Pfam" id="PF00672">
    <property type="entry name" value="HAMP"/>
    <property type="match status" value="1"/>
</dbReference>
<dbReference type="KEGG" id="vhy:G7082_08735"/>
<name>A0A6G8AUC3_9ENTE</name>
<protein>
    <recommendedName>
        <fullName evidence="3">histidine kinase</fullName>
        <ecNumber evidence="3">2.7.13.3</ecNumber>
    </recommendedName>
</protein>
<evidence type="ECO:0000256" key="4">
    <source>
        <dbReference type="ARBA" id="ARBA00022475"/>
    </source>
</evidence>
<dbReference type="SUPFAM" id="SSF55874">
    <property type="entry name" value="ATPase domain of HSP90 chaperone/DNA topoisomerase II/histidine kinase"/>
    <property type="match status" value="1"/>
</dbReference>
<dbReference type="Proteomes" id="UP000501747">
    <property type="component" value="Chromosome"/>
</dbReference>
<keyword evidence="13 14" id="KW-0472">Membrane</keyword>
<evidence type="ECO:0000256" key="1">
    <source>
        <dbReference type="ARBA" id="ARBA00000085"/>
    </source>
</evidence>
<keyword evidence="5" id="KW-0597">Phosphoprotein</keyword>
<evidence type="ECO:0000313" key="17">
    <source>
        <dbReference type="EMBL" id="QIL48580.1"/>
    </source>
</evidence>
<comment type="subcellular location">
    <subcellularLocation>
        <location evidence="2">Cell membrane</location>
        <topology evidence="2">Multi-pass membrane protein</topology>
    </subcellularLocation>
</comment>
<organism evidence="17 18">
    <name type="scientific">Vagococcus hydrophili</name>
    <dbReference type="NCBI Taxonomy" id="2714947"/>
    <lineage>
        <taxon>Bacteria</taxon>
        <taxon>Bacillati</taxon>
        <taxon>Bacillota</taxon>
        <taxon>Bacilli</taxon>
        <taxon>Lactobacillales</taxon>
        <taxon>Enterococcaceae</taxon>
        <taxon>Vagococcus</taxon>
    </lineage>
</organism>
<evidence type="ECO:0000256" key="12">
    <source>
        <dbReference type="ARBA" id="ARBA00023012"/>
    </source>
</evidence>
<evidence type="ECO:0000256" key="11">
    <source>
        <dbReference type="ARBA" id="ARBA00022989"/>
    </source>
</evidence>
<dbReference type="InterPro" id="IPR003661">
    <property type="entry name" value="HisK_dim/P_dom"/>
</dbReference>
<dbReference type="CDD" id="cd06225">
    <property type="entry name" value="HAMP"/>
    <property type="match status" value="1"/>
</dbReference>
<keyword evidence="8" id="KW-0547">Nucleotide-binding</keyword>
<dbReference type="InterPro" id="IPR005467">
    <property type="entry name" value="His_kinase_dom"/>
</dbReference>
<evidence type="ECO:0000256" key="6">
    <source>
        <dbReference type="ARBA" id="ARBA00022679"/>
    </source>
</evidence>
<dbReference type="SMART" id="SM00388">
    <property type="entry name" value="HisKA"/>
    <property type="match status" value="1"/>
</dbReference>
<evidence type="ECO:0000256" key="14">
    <source>
        <dbReference type="SAM" id="Phobius"/>
    </source>
</evidence>
<dbReference type="PANTHER" id="PTHR45528">
    <property type="entry name" value="SENSOR HISTIDINE KINASE CPXA"/>
    <property type="match status" value="1"/>
</dbReference>
<dbReference type="Gene3D" id="6.10.340.10">
    <property type="match status" value="1"/>
</dbReference>
<dbReference type="SUPFAM" id="SSF47384">
    <property type="entry name" value="Homodimeric domain of signal transducing histidine kinase"/>
    <property type="match status" value="1"/>
</dbReference>
<evidence type="ECO:0000256" key="7">
    <source>
        <dbReference type="ARBA" id="ARBA00022692"/>
    </source>
</evidence>
<gene>
    <name evidence="17" type="ORF">G7082_08735</name>
</gene>
<dbReference type="InterPro" id="IPR003660">
    <property type="entry name" value="HAMP_dom"/>
</dbReference>
<dbReference type="Gene3D" id="3.30.565.10">
    <property type="entry name" value="Histidine kinase-like ATPase, C-terminal domain"/>
    <property type="match status" value="1"/>
</dbReference>
<dbReference type="Gene3D" id="1.10.287.130">
    <property type="match status" value="1"/>
</dbReference>
<dbReference type="InterPro" id="IPR036097">
    <property type="entry name" value="HisK_dim/P_sf"/>
</dbReference>
<evidence type="ECO:0000256" key="10">
    <source>
        <dbReference type="ARBA" id="ARBA00022840"/>
    </source>
</evidence>
<keyword evidence="18" id="KW-1185">Reference proteome</keyword>
<dbReference type="CDD" id="cd00082">
    <property type="entry name" value="HisKA"/>
    <property type="match status" value="1"/>
</dbReference>
<dbReference type="Pfam" id="PF02518">
    <property type="entry name" value="HATPase_c"/>
    <property type="match status" value="1"/>
</dbReference>
<dbReference type="InterPro" id="IPR050398">
    <property type="entry name" value="HssS/ArlS-like"/>
</dbReference>
<feature type="transmembrane region" description="Helical" evidence="14">
    <location>
        <begin position="159"/>
        <end position="184"/>
    </location>
</feature>
<dbReference type="EMBL" id="CP049887">
    <property type="protein sequence ID" value="QIL48580.1"/>
    <property type="molecule type" value="Genomic_DNA"/>
</dbReference>
<evidence type="ECO:0000256" key="8">
    <source>
        <dbReference type="ARBA" id="ARBA00022741"/>
    </source>
</evidence>
<keyword evidence="9 17" id="KW-0418">Kinase</keyword>
<dbReference type="SMART" id="SM00387">
    <property type="entry name" value="HATPase_c"/>
    <property type="match status" value="1"/>
</dbReference>
<evidence type="ECO:0000256" key="9">
    <source>
        <dbReference type="ARBA" id="ARBA00022777"/>
    </source>
</evidence>
<dbReference type="AlphaFoldDB" id="A0A6G8AUC3"/>
<keyword evidence="6" id="KW-0808">Transferase</keyword>
<evidence type="ECO:0000259" key="15">
    <source>
        <dbReference type="PROSITE" id="PS50109"/>
    </source>
</evidence>
<dbReference type="PROSITE" id="PS50885">
    <property type="entry name" value="HAMP"/>
    <property type="match status" value="1"/>
</dbReference>
<evidence type="ECO:0000259" key="16">
    <source>
        <dbReference type="PROSITE" id="PS50885"/>
    </source>
</evidence>
<evidence type="ECO:0000313" key="18">
    <source>
        <dbReference type="Proteomes" id="UP000501747"/>
    </source>
</evidence>
<dbReference type="EC" id="2.7.13.3" evidence="3"/>
<feature type="domain" description="Histidine kinase" evidence="15">
    <location>
        <begin position="251"/>
        <end position="459"/>
    </location>
</feature>
<keyword evidence="7 14" id="KW-0812">Transmembrane</keyword>
<dbReference type="PROSITE" id="PS50109">
    <property type="entry name" value="HIS_KIN"/>
    <property type="match status" value="1"/>
</dbReference>
<feature type="transmembrane region" description="Helical" evidence="14">
    <location>
        <begin position="7"/>
        <end position="26"/>
    </location>
</feature>
<sequence>MNKLSRKFMIGIIFILTTTALVAILINKNYVAKYYVSQKKDELRRVSEQFMTEMKETNFEIASKKLEEEEKITIVKAYKKQTNDEVNNDLRESFKKKGIGFKKLWLWGQDYEQVMVGNERINLYEQEKLNYSLLVDYRSNEEELYAIGMIVPNITDSFYIINTFFAIIISITIIISLIFIAILVRKIVKPLNQIELFAVNMGDGKYTPLKIETKDELEEVANTLNRMGEDILSYQAELTNKNQQMEDLLNNVAHDLKTPVSLIKLYSEGIKDELDDGTFLETIIEQSNNMSLMIEELLLISKIDKEKLIFTEFNLSEMVHKNLNEYQTLMKERQIKLCSHVEPDIMFTSHLVWLNSIFSNLISNGIKYTSQDKLKVTLEKIDEVIFFEISNQFDNEGLDLTQIWEPYYVGEKSRSKELSGTGLGLYHVKKMVDKLDLLIDVTVIDHEIIFKLSMRNEER</sequence>
<keyword evidence="12" id="KW-0902">Two-component regulatory system</keyword>
<dbReference type="GO" id="GO:0005886">
    <property type="term" value="C:plasma membrane"/>
    <property type="evidence" value="ECO:0007669"/>
    <property type="project" value="UniProtKB-SubCell"/>
</dbReference>
<dbReference type="InterPro" id="IPR003594">
    <property type="entry name" value="HATPase_dom"/>
</dbReference>
<keyword evidence="11 14" id="KW-1133">Transmembrane helix</keyword>
<accession>A0A6G8AUC3</accession>
<keyword evidence="10" id="KW-0067">ATP-binding</keyword>
<evidence type="ECO:0000256" key="5">
    <source>
        <dbReference type="ARBA" id="ARBA00022553"/>
    </source>
</evidence>
<dbReference type="GO" id="GO:0005524">
    <property type="term" value="F:ATP binding"/>
    <property type="evidence" value="ECO:0007669"/>
    <property type="project" value="UniProtKB-KW"/>
</dbReference>
<proteinExistence type="predicted"/>
<dbReference type="RefSeq" id="WP_166034718.1">
    <property type="nucleotide sequence ID" value="NZ_CP049887.1"/>
</dbReference>
<dbReference type="InterPro" id="IPR036890">
    <property type="entry name" value="HATPase_C_sf"/>
</dbReference>
<dbReference type="Pfam" id="PF00512">
    <property type="entry name" value="HisKA"/>
    <property type="match status" value="1"/>
</dbReference>
<feature type="domain" description="HAMP" evidence="16">
    <location>
        <begin position="185"/>
        <end position="236"/>
    </location>
</feature>
<keyword evidence="4" id="KW-1003">Cell membrane</keyword>
<evidence type="ECO:0000256" key="13">
    <source>
        <dbReference type="ARBA" id="ARBA00023136"/>
    </source>
</evidence>